<keyword evidence="7" id="KW-0472">Membrane</keyword>
<evidence type="ECO:0000256" key="1">
    <source>
        <dbReference type="ARBA" id="ARBA00004417"/>
    </source>
</evidence>
<keyword evidence="6 11" id="KW-0067">ATP-binding</keyword>
<evidence type="ECO:0000256" key="8">
    <source>
        <dbReference type="ARBA" id="ARBA00038852"/>
    </source>
</evidence>
<dbReference type="InterPro" id="IPR003439">
    <property type="entry name" value="ABC_transporter-like_ATP-bd"/>
</dbReference>
<keyword evidence="5" id="KW-0547">Nucleotide-binding</keyword>
<evidence type="ECO:0000256" key="3">
    <source>
        <dbReference type="ARBA" id="ARBA00022448"/>
    </source>
</evidence>
<evidence type="ECO:0000256" key="4">
    <source>
        <dbReference type="ARBA" id="ARBA00022475"/>
    </source>
</evidence>
<dbReference type="FunFam" id="3.40.50.300:FF:000016">
    <property type="entry name" value="Oligopeptide ABC transporter ATP-binding component"/>
    <property type="match status" value="1"/>
</dbReference>
<dbReference type="GO" id="GO:0055085">
    <property type="term" value="P:transmembrane transport"/>
    <property type="evidence" value="ECO:0007669"/>
    <property type="project" value="UniProtKB-ARBA"/>
</dbReference>
<dbReference type="OrthoDB" id="9784450at2"/>
<dbReference type="GO" id="GO:0005524">
    <property type="term" value="F:ATP binding"/>
    <property type="evidence" value="ECO:0007669"/>
    <property type="project" value="UniProtKB-KW"/>
</dbReference>
<dbReference type="GO" id="GO:0005886">
    <property type="term" value="C:plasma membrane"/>
    <property type="evidence" value="ECO:0007669"/>
    <property type="project" value="UniProtKB-SubCell"/>
</dbReference>
<dbReference type="NCBIfam" id="TIGR01727">
    <property type="entry name" value="oligo_HPY"/>
    <property type="match status" value="1"/>
</dbReference>
<keyword evidence="4" id="KW-1003">Cell membrane</keyword>
<evidence type="ECO:0000256" key="7">
    <source>
        <dbReference type="ARBA" id="ARBA00023136"/>
    </source>
</evidence>
<evidence type="ECO:0000259" key="10">
    <source>
        <dbReference type="PROSITE" id="PS50893"/>
    </source>
</evidence>
<dbReference type="AlphaFoldDB" id="A0A9X0UPF0"/>
<dbReference type="GO" id="GO:0016887">
    <property type="term" value="F:ATP hydrolysis activity"/>
    <property type="evidence" value="ECO:0007669"/>
    <property type="project" value="InterPro"/>
</dbReference>
<dbReference type="SUPFAM" id="SSF52540">
    <property type="entry name" value="P-loop containing nucleoside triphosphate hydrolases"/>
    <property type="match status" value="1"/>
</dbReference>
<dbReference type="Proteomes" id="UP000615796">
    <property type="component" value="Unassembled WGS sequence"/>
</dbReference>
<comment type="catalytic activity">
    <reaction evidence="9">
        <text>a dipeptide(out) + ATP + H2O = a dipeptide(in) + ADP + phosphate + H(+)</text>
        <dbReference type="Rhea" id="RHEA:23120"/>
        <dbReference type="ChEBI" id="CHEBI:15377"/>
        <dbReference type="ChEBI" id="CHEBI:15378"/>
        <dbReference type="ChEBI" id="CHEBI:30616"/>
        <dbReference type="ChEBI" id="CHEBI:43474"/>
        <dbReference type="ChEBI" id="CHEBI:90799"/>
        <dbReference type="ChEBI" id="CHEBI:456216"/>
        <dbReference type="EC" id="7.4.2.9"/>
    </reaction>
</comment>
<evidence type="ECO:0000256" key="5">
    <source>
        <dbReference type="ARBA" id="ARBA00022741"/>
    </source>
</evidence>
<accession>A0A9X0UPF0</accession>
<dbReference type="InterPro" id="IPR017871">
    <property type="entry name" value="ABC_transporter-like_CS"/>
</dbReference>
<dbReference type="Pfam" id="PF00005">
    <property type="entry name" value="ABC_tran"/>
    <property type="match status" value="1"/>
</dbReference>
<evidence type="ECO:0000313" key="12">
    <source>
        <dbReference type="Proteomes" id="UP000615796"/>
    </source>
</evidence>
<sequence length="321" mass="34848">MSEVLLDVNQLRVTFHGHPAVHDISYRIHAGEIVGIVGESGCGKSLASLTLMGLQPSIMQASGSVTFAGQNILTNTAEQWQKLRGEGIAMIFQEPMTALNPVVTVGDQIAEMFLLHQGDNKAQARQKAIEMLEQVHIPDPLRRAKAYPHELSGGMRQRVMIAMALACRPKLIIADEPTTALDVTVQAQVLDLLEELRETTGTAIQFISHNLGVVSQLADRVVVMYAGRVVEEGTSDQLFSDPQHPYTQGLLATLPRIGHRQARLPAIAGSVPPLGQRSLGCPFVDRCQQAKPLCHQQMPATLSLSNSHSVACHQVEFAHAS</sequence>
<dbReference type="RefSeq" id="WP_110167503.1">
    <property type="nucleotide sequence ID" value="NZ_CAWQCL010000010.1"/>
</dbReference>
<evidence type="ECO:0000256" key="9">
    <source>
        <dbReference type="ARBA" id="ARBA00047356"/>
    </source>
</evidence>
<keyword evidence="12" id="KW-1185">Reference proteome</keyword>
<evidence type="ECO:0000256" key="6">
    <source>
        <dbReference type="ARBA" id="ARBA00022840"/>
    </source>
</evidence>
<dbReference type="PANTHER" id="PTHR43297:SF2">
    <property type="entry name" value="DIPEPTIDE TRANSPORT ATP-BINDING PROTEIN DPPD"/>
    <property type="match status" value="1"/>
</dbReference>
<dbReference type="InterPro" id="IPR050388">
    <property type="entry name" value="ABC_Ni/Peptide_Import"/>
</dbReference>
<proteinExistence type="inferred from homology"/>
<dbReference type="CDD" id="cd03257">
    <property type="entry name" value="ABC_NikE_OppD_transporters"/>
    <property type="match status" value="1"/>
</dbReference>
<evidence type="ECO:0000256" key="2">
    <source>
        <dbReference type="ARBA" id="ARBA00005417"/>
    </source>
</evidence>
<dbReference type="InterPro" id="IPR003593">
    <property type="entry name" value="AAA+_ATPase"/>
</dbReference>
<dbReference type="PANTHER" id="PTHR43297">
    <property type="entry name" value="OLIGOPEPTIDE TRANSPORT ATP-BINDING PROTEIN APPD"/>
    <property type="match status" value="1"/>
</dbReference>
<dbReference type="InterPro" id="IPR013563">
    <property type="entry name" value="Oligopep_ABC_C"/>
</dbReference>
<dbReference type="Gene3D" id="3.40.50.300">
    <property type="entry name" value="P-loop containing nucleotide triphosphate hydrolases"/>
    <property type="match status" value="1"/>
</dbReference>
<dbReference type="InterPro" id="IPR027417">
    <property type="entry name" value="P-loop_NTPase"/>
</dbReference>
<dbReference type="SMART" id="SM00382">
    <property type="entry name" value="AAA"/>
    <property type="match status" value="1"/>
</dbReference>
<comment type="similarity">
    <text evidence="2">Belongs to the ABC transporter superfamily.</text>
</comment>
<comment type="caution">
    <text evidence="11">The sequence shown here is derived from an EMBL/GenBank/DDBJ whole genome shotgun (WGS) entry which is preliminary data.</text>
</comment>
<dbReference type="PROSITE" id="PS00211">
    <property type="entry name" value="ABC_TRANSPORTER_1"/>
    <property type="match status" value="1"/>
</dbReference>
<name>A0A9X0UPF0_VIBME</name>
<comment type="subcellular location">
    <subcellularLocation>
        <location evidence="1">Cell inner membrane</location>
        <topology evidence="1">Peripheral membrane protein</topology>
    </subcellularLocation>
</comment>
<gene>
    <name evidence="11" type="ORF">H8Q88_18865</name>
</gene>
<feature type="domain" description="ABC transporter" evidence="10">
    <location>
        <begin position="6"/>
        <end position="251"/>
    </location>
</feature>
<keyword evidence="3" id="KW-0813">Transport</keyword>
<reference evidence="11" key="1">
    <citation type="submission" date="2020-08" db="EMBL/GenBank/DDBJ databases">
        <title>Genome Sequencing and Pan-Genome Analysis of Migratory bird Vibrio Strains, Inner Mongolia.</title>
        <authorList>
            <person name="Zheng L."/>
        </authorList>
    </citation>
    <scope>NUCLEOTIDE SEQUENCE</scope>
    <source>
        <strain evidence="11">M13F</strain>
    </source>
</reference>
<dbReference type="EMBL" id="JACRUP010000021">
    <property type="protein sequence ID" value="MBC5852948.1"/>
    <property type="molecule type" value="Genomic_DNA"/>
</dbReference>
<protein>
    <recommendedName>
        <fullName evidence="8">ABC-type dipeptide transporter</fullName>
        <ecNumber evidence="8">7.4.2.9</ecNumber>
    </recommendedName>
</protein>
<evidence type="ECO:0000313" key="11">
    <source>
        <dbReference type="EMBL" id="MBC5852948.1"/>
    </source>
</evidence>
<dbReference type="GO" id="GO:0015833">
    <property type="term" value="P:peptide transport"/>
    <property type="evidence" value="ECO:0007669"/>
    <property type="project" value="InterPro"/>
</dbReference>
<dbReference type="PROSITE" id="PS50893">
    <property type="entry name" value="ABC_TRANSPORTER_2"/>
    <property type="match status" value="1"/>
</dbReference>
<organism evidence="11 12">
    <name type="scientific">Vibrio metschnikovii</name>
    <dbReference type="NCBI Taxonomy" id="28172"/>
    <lineage>
        <taxon>Bacteria</taxon>
        <taxon>Pseudomonadati</taxon>
        <taxon>Pseudomonadota</taxon>
        <taxon>Gammaproteobacteria</taxon>
        <taxon>Vibrionales</taxon>
        <taxon>Vibrionaceae</taxon>
        <taxon>Vibrio</taxon>
    </lineage>
</organism>
<dbReference type="EC" id="7.4.2.9" evidence="8"/>
<dbReference type="Pfam" id="PF08352">
    <property type="entry name" value="oligo_HPY"/>
    <property type="match status" value="1"/>
</dbReference>